<feature type="domain" description="DUF5724" evidence="2">
    <location>
        <begin position="77"/>
        <end position="1282"/>
    </location>
</feature>
<dbReference type="EMBL" id="JAICCF010000004">
    <property type="protein sequence ID" value="MBW8686999.1"/>
    <property type="molecule type" value="Genomic_DNA"/>
</dbReference>
<gene>
    <name evidence="4" type="ORF">K1Y79_21870</name>
</gene>
<sequence>MNVKEFLDSRIIPDFENQLVSTLQSVYNGSSSHPLLTRNTAEFTLVLLGRLEGYEVSSNSLWYDISYGSKACKRLIELLPEKEWQDPEAYNLLRYLFGEEKAVYIRHAWAKFPNLMYQTGSYRRSYRSPGRRELYLPNQLNFLKGIIFQTNTPLYDTQYRYIAHDLSISEQILWDHQHATGYGYHMWAAAIDLGNEEVFSLLENIIYNKDNFGKVSSGIIKALLLSNREDAWTLVEKLLLAAQRQEGLRQVVLEQLDDTSTGALIHMLRVIIDHKLMRFSSVVRALDVWAGVNWESEKESAVKGFLEKAHLYMSDLSLVPAAIKSDNNADVLMALWAQGVYDVELTAPYLAALTQSKSVEKRWLAQYFVADTGHSLLNMPILISGVQDESLAVNGLAVRTITQHVIHDAKYFRTYYPELFGQLHALLQRSSVKEKTFDNKPFAWMNGVYRRSEVLDAMIPLSKDDEDKLNIMLSYFDDMDLNVKTSMTRMILPDYAGYSWEEKKEITPLNAFQRAYCMRIIKERGEFLQTTALRALTNIALSAEEAAVLKELLKRKSSSLRSQIIGVLLKQPDDILTTQLQELLIGDGEQRLAGLDISIQLQRQQRLSKEIAPLLDTFRERKTITPKESILLDQLSGDDQGVVYDSSNGYGLYDPSFIAPVVAPKIDPNDLYNQSRSDNEYGFTLPEAGLKKALLDLYNLIQQHRDHEYEVDNYGNSREKVLLGNMFRSSYSVYDSDMSAEEIYATYPLHEVWKAWFDQSGLTARDLFILNELTVQSDYETFEDINLIAKPHIPELSDYLPANMPEAYKYKWTNPLLGITEALAEIYPFADKEEFLIGATTNLFALLPPEVLSYRKKEEYRYYEAGDGWQQDTMLNWYINKLSVAELSDAQVERCWQLYHWRQYSGLPDNIKYNYPPLEIFCKAYQQGLITENEIMRAIMQRDNIRDLSRKKSTHKYPAYASNRRHNRNNYTYLERYPFLEPMFVRVREHLLDIELKRGDTATPVTEYVTEIRYLEGINRFADILAGLGKTTLNKGYVYYSKGENKQQLFSTLLKNCFPAGTDTDEQFAEAMRRIKATETRLLEAAVYAPQWQKFVSRFLDWKGLDAAIWWMHAHTKTSGYAEQTAEAESEIARYSAVDVQDFKDGAVDKDWFVKAYKEIGQERWQQVYDAARYISDGNGHRRARLYADVMTGNLKIKEVTEKVKDKRDQDYLRVYGLVPLSKSGAEKDILSRYEYIQQFKKESKQFGAQKQSSEGIAIRIAMENLARNAGYADPLRLTWAMETKQVQDILSKETQVQYDDVLIGLVIGEDGEADVVAFKGDKKLASIPAKYKKDVKILELLEFKKVLKQQFRRSRQALEEAMVKGDVFEVAELANLFQHPVIARHLEKLVFVTNNGHGFWKDGTLVPAKGEAFQLTARDQIRIAHCVDLHTSGSWADYQHYCFDKQLAQPFKQIFRELYLPTAEELQEKSISRRYAGHQVQPSKTVALLKSRGWKVDYEEGLQKVFHQLGFMVKMYAQANWFSPAEVESPVLEEVIFHRLKTGGNVAFEDIDPRIFSEVMRDIDLVVSVAHAGGVDPEASHSTIEMRTVLLKETLRLFKLDNVMVAGTHAKIAGHYGEYSVHLGSAIVHQMPGRYLSILPVHAQQRGRLFLPFADDDPKSAELMSKVLLLARDKDIQDPTILGQLEYSK</sequence>
<evidence type="ECO:0000313" key="4">
    <source>
        <dbReference type="EMBL" id="MBW8686999.1"/>
    </source>
</evidence>
<proteinExistence type="predicted"/>
<accession>A0ABS7GJR8</accession>
<keyword evidence="5" id="KW-1185">Reference proteome</keyword>
<feature type="domain" description="DUF4132" evidence="1">
    <location>
        <begin position="1323"/>
        <end position="1495"/>
    </location>
</feature>
<dbReference type="Proteomes" id="UP000812961">
    <property type="component" value="Unassembled WGS sequence"/>
</dbReference>
<protein>
    <submittedName>
        <fullName evidence="4">DUF4132 domain-containing protein</fullName>
    </submittedName>
</protein>
<evidence type="ECO:0000259" key="3">
    <source>
        <dbReference type="Pfam" id="PF24879"/>
    </source>
</evidence>
<evidence type="ECO:0000313" key="5">
    <source>
        <dbReference type="Proteomes" id="UP000812961"/>
    </source>
</evidence>
<dbReference type="RefSeq" id="WP_220252326.1">
    <property type="nucleotide sequence ID" value="NZ_JAICCF010000004.1"/>
</dbReference>
<organism evidence="4 5">
    <name type="scientific">Chitinophaga rhizophila</name>
    <dbReference type="NCBI Taxonomy" id="2866212"/>
    <lineage>
        <taxon>Bacteria</taxon>
        <taxon>Pseudomonadati</taxon>
        <taxon>Bacteroidota</taxon>
        <taxon>Chitinophagia</taxon>
        <taxon>Chitinophagales</taxon>
        <taxon>Chitinophagaceae</taxon>
        <taxon>Chitinophaga</taxon>
    </lineage>
</organism>
<dbReference type="Pfam" id="PF24879">
    <property type="entry name" value="DUF7737"/>
    <property type="match status" value="1"/>
</dbReference>
<reference evidence="4 5" key="1">
    <citation type="submission" date="2021-08" db="EMBL/GenBank/DDBJ databases">
        <title>The genome sequence of Chitinophaga sp. B61.</title>
        <authorList>
            <person name="Zhang X."/>
        </authorList>
    </citation>
    <scope>NUCLEOTIDE SEQUENCE [LARGE SCALE GENOMIC DNA]</scope>
    <source>
        <strain evidence="4 5">B61</strain>
    </source>
</reference>
<evidence type="ECO:0000259" key="2">
    <source>
        <dbReference type="Pfam" id="PF18991"/>
    </source>
</evidence>
<feature type="domain" description="DUF7737" evidence="3">
    <location>
        <begin position="1585"/>
        <end position="1686"/>
    </location>
</feature>
<dbReference type="InterPro" id="IPR025406">
    <property type="entry name" value="DUF4132"/>
</dbReference>
<dbReference type="Pfam" id="PF13569">
    <property type="entry name" value="DUF4132"/>
    <property type="match status" value="1"/>
</dbReference>
<dbReference type="Pfam" id="PF18991">
    <property type="entry name" value="DUF5724"/>
    <property type="match status" value="1"/>
</dbReference>
<evidence type="ECO:0000259" key="1">
    <source>
        <dbReference type="Pfam" id="PF13569"/>
    </source>
</evidence>
<dbReference type="InterPro" id="IPR056639">
    <property type="entry name" value="DUF7737"/>
</dbReference>
<comment type="caution">
    <text evidence="4">The sequence shown here is derived from an EMBL/GenBank/DDBJ whole genome shotgun (WGS) entry which is preliminary data.</text>
</comment>
<dbReference type="InterPro" id="IPR043782">
    <property type="entry name" value="DUF5724"/>
</dbReference>
<name>A0ABS7GJR8_9BACT</name>